<dbReference type="Pfam" id="PF00633">
    <property type="entry name" value="HHH"/>
    <property type="match status" value="1"/>
</dbReference>
<name>F5S8P9_KINKI</name>
<dbReference type="InterPro" id="IPR015797">
    <property type="entry name" value="NUDIX_hydrolase-like_dom_sf"/>
</dbReference>
<evidence type="ECO:0000256" key="1">
    <source>
        <dbReference type="ARBA" id="ARBA00000843"/>
    </source>
</evidence>
<dbReference type="Gene3D" id="1.10.340.30">
    <property type="entry name" value="Hypothetical protein, domain 2"/>
    <property type="match status" value="1"/>
</dbReference>
<evidence type="ECO:0000256" key="14">
    <source>
        <dbReference type="RuleBase" id="RU365096"/>
    </source>
</evidence>
<evidence type="ECO:0000256" key="11">
    <source>
        <dbReference type="ARBA" id="ARBA00023014"/>
    </source>
</evidence>
<dbReference type="GO" id="GO:0032357">
    <property type="term" value="F:oxidized purine DNA binding"/>
    <property type="evidence" value="ECO:0007669"/>
    <property type="project" value="TreeGrafter"/>
</dbReference>
<keyword evidence="11" id="KW-0411">Iron-sulfur</keyword>
<dbReference type="eggNOG" id="COG1194">
    <property type="taxonomic scope" value="Bacteria"/>
</dbReference>
<dbReference type="InterPro" id="IPR003265">
    <property type="entry name" value="HhH-GPD_domain"/>
</dbReference>
<evidence type="ECO:0000313" key="16">
    <source>
        <dbReference type="EMBL" id="EGK07875.1"/>
    </source>
</evidence>
<dbReference type="Proteomes" id="UP000004207">
    <property type="component" value="Unassembled WGS sequence"/>
</dbReference>
<dbReference type="CDD" id="cd03431">
    <property type="entry name" value="NUDIX_DNA_Glycosylase_C-MutY"/>
    <property type="match status" value="1"/>
</dbReference>
<accession>F5S8P9</accession>
<dbReference type="InterPro" id="IPR023170">
    <property type="entry name" value="HhH_base_excis_C"/>
</dbReference>
<protein>
    <recommendedName>
        <fullName evidence="5 14">Adenine DNA glycosylase</fullName>
        <ecNumber evidence="4 14">3.2.2.31</ecNumber>
    </recommendedName>
</protein>
<dbReference type="InterPro" id="IPR011257">
    <property type="entry name" value="DNA_glycosylase"/>
</dbReference>
<keyword evidence="8 14" id="KW-0227">DNA damage</keyword>
<dbReference type="PANTHER" id="PTHR42944:SF1">
    <property type="entry name" value="ADENINE DNA GLYCOSYLASE"/>
    <property type="match status" value="1"/>
</dbReference>
<dbReference type="SMART" id="SM00478">
    <property type="entry name" value="ENDO3c"/>
    <property type="match status" value="1"/>
</dbReference>
<dbReference type="OrthoDB" id="9802365at2"/>
<dbReference type="PANTHER" id="PTHR42944">
    <property type="entry name" value="ADENINE DNA GLYCOSYLASE"/>
    <property type="match status" value="1"/>
</dbReference>
<comment type="function">
    <text evidence="2">Adenine glycosylase active on G-A mispairs. MutY also corrects error-prone DNA synthesis past GO lesions which are due to the oxidatively damaged form of guanine: 7,8-dihydro-8-oxoguanine (8-oxo-dGTP).</text>
</comment>
<dbReference type="STRING" id="504.KKKWG1_2240"/>
<dbReference type="InterPro" id="IPR000445">
    <property type="entry name" value="HhH_motif"/>
</dbReference>
<keyword evidence="17" id="KW-1185">Reference proteome</keyword>
<gene>
    <name evidence="16" type="primary">mutY</name>
    <name evidence="16" type="ORF">HMPREF0476_1582</name>
</gene>
<keyword evidence="9 16" id="KW-0378">Hydrolase</keyword>
<evidence type="ECO:0000256" key="7">
    <source>
        <dbReference type="ARBA" id="ARBA00022723"/>
    </source>
</evidence>
<dbReference type="Pfam" id="PF14815">
    <property type="entry name" value="NUDIX_4"/>
    <property type="match status" value="1"/>
</dbReference>
<proteinExistence type="inferred from homology"/>
<dbReference type="GO" id="GO:0046872">
    <property type="term" value="F:metal ion binding"/>
    <property type="evidence" value="ECO:0007669"/>
    <property type="project" value="UniProtKB-UniRule"/>
</dbReference>
<dbReference type="CDD" id="cd00056">
    <property type="entry name" value="ENDO3c"/>
    <property type="match status" value="1"/>
</dbReference>
<evidence type="ECO:0000256" key="8">
    <source>
        <dbReference type="ARBA" id="ARBA00022763"/>
    </source>
</evidence>
<keyword evidence="6" id="KW-0004">4Fe-4S</keyword>
<dbReference type="EMBL" id="AFHS01000052">
    <property type="protein sequence ID" value="EGK07875.1"/>
    <property type="molecule type" value="Genomic_DNA"/>
</dbReference>
<keyword evidence="7" id="KW-0479">Metal-binding</keyword>
<keyword evidence="12" id="KW-0234">DNA repair</keyword>
<keyword evidence="13 14" id="KW-0326">Glycosidase</keyword>
<dbReference type="InterPro" id="IPR005760">
    <property type="entry name" value="A/G_AdeGlyc_MutY"/>
</dbReference>
<dbReference type="InterPro" id="IPR044298">
    <property type="entry name" value="MIG/MutY"/>
</dbReference>
<evidence type="ECO:0000256" key="13">
    <source>
        <dbReference type="ARBA" id="ARBA00023295"/>
    </source>
</evidence>
<organism evidence="16 17">
    <name type="scientific">Kingella kingae ATCC 23330</name>
    <dbReference type="NCBI Taxonomy" id="887327"/>
    <lineage>
        <taxon>Bacteria</taxon>
        <taxon>Pseudomonadati</taxon>
        <taxon>Pseudomonadota</taxon>
        <taxon>Betaproteobacteria</taxon>
        <taxon>Neisseriales</taxon>
        <taxon>Neisseriaceae</taxon>
        <taxon>Kingella</taxon>
    </lineage>
</organism>
<comment type="catalytic activity">
    <reaction evidence="1 14">
        <text>Hydrolyzes free adenine bases from 7,8-dihydro-8-oxoguanine:adenine mismatched double-stranded DNA, leaving an apurinic site.</text>
        <dbReference type="EC" id="3.2.2.31"/>
    </reaction>
</comment>
<dbReference type="GO" id="GO:0051539">
    <property type="term" value="F:4 iron, 4 sulfur cluster binding"/>
    <property type="evidence" value="ECO:0007669"/>
    <property type="project" value="UniProtKB-UniRule"/>
</dbReference>
<evidence type="ECO:0000256" key="2">
    <source>
        <dbReference type="ARBA" id="ARBA00002933"/>
    </source>
</evidence>
<dbReference type="Gene3D" id="3.90.79.10">
    <property type="entry name" value="Nucleoside Triphosphate Pyrophosphohydrolase"/>
    <property type="match status" value="1"/>
</dbReference>
<evidence type="ECO:0000256" key="6">
    <source>
        <dbReference type="ARBA" id="ARBA00022485"/>
    </source>
</evidence>
<comment type="similarity">
    <text evidence="3 14">Belongs to the Nth/MutY family.</text>
</comment>
<dbReference type="SUPFAM" id="SSF48150">
    <property type="entry name" value="DNA-glycosylase"/>
    <property type="match status" value="1"/>
</dbReference>
<dbReference type="AlphaFoldDB" id="F5S8P9"/>
<evidence type="ECO:0000256" key="12">
    <source>
        <dbReference type="ARBA" id="ARBA00023204"/>
    </source>
</evidence>
<dbReference type="GO" id="GO:0034039">
    <property type="term" value="F:8-oxo-7,8-dihydroguanine DNA N-glycosylase activity"/>
    <property type="evidence" value="ECO:0007669"/>
    <property type="project" value="TreeGrafter"/>
</dbReference>
<dbReference type="SUPFAM" id="SSF55811">
    <property type="entry name" value="Nudix"/>
    <property type="match status" value="1"/>
</dbReference>
<keyword evidence="10 14" id="KW-0408">Iron</keyword>
<evidence type="ECO:0000256" key="9">
    <source>
        <dbReference type="ARBA" id="ARBA00022801"/>
    </source>
</evidence>
<evidence type="ECO:0000259" key="15">
    <source>
        <dbReference type="SMART" id="SM00478"/>
    </source>
</evidence>
<evidence type="ECO:0000256" key="5">
    <source>
        <dbReference type="ARBA" id="ARBA00022023"/>
    </source>
</evidence>
<feature type="domain" description="HhH-GPD" evidence="15">
    <location>
        <begin position="62"/>
        <end position="215"/>
    </location>
</feature>
<dbReference type="EC" id="3.2.2.31" evidence="4 14"/>
<evidence type="ECO:0000256" key="10">
    <source>
        <dbReference type="ARBA" id="ARBA00023004"/>
    </source>
</evidence>
<dbReference type="FunFam" id="1.10.340.30:FF:000002">
    <property type="entry name" value="Adenine DNA glycosylase"/>
    <property type="match status" value="1"/>
</dbReference>
<dbReference type="Pfam" id="PF00730">
    <property type="entry name" value="HhH-GPD"/>
    <property type="match status" value="1"/>
</dbReference>
<evidence type="ECO:0000313" key="17">
    <source>
        <dbReference type="Proteomes" id="UP000004207"/>
    </source>
</evidence>
<dbReference type="GO" id="GO:0006298">
    <property type="term" value="P:mismatch repair"/>
    <property type="evidence" value="ECO:0007669"/>
    <property type="project" value="TreeGrafter"/>
</dbReference>
<evidence type="ECO:0000256" key="3">
    <source>
        <dbReference type="ARBA" id="ARBA00008343"/>
    </source>
</evidence>
<dbReference type="NCBIfam" id="TIGR01084">
    <property type="entry name" value="mutY"/>
    <property type="match status" value="1"/>
</dbReference>
<sequence>MQAAFEIYKKQPAPFIHIIKMNTTLHFPDFATRLVAWQREHGRHDFPWQVRDPYRVWLSEIMLQQTQASTVRDYYTRFVAVLPTVQDLAAAEQDTVLALWAGLGYYSRARNLQAAAQQIVQDFGGQFPSTRLELEQLKGVGRSTAAAIAAFVFGARETILDGNVKRVLCRVFAQDGEPQNKAFERELWALAESLLPEQSSDMPAYTQGLMDLGATLCIRSKPQCSRCPMSDKCLAYQQNLTDVLPRKKTPVAVKQQTLFWLILVREDGAICVQKRPNRGIWAGLYGVPEQSSLHDLANCATACGANWQDAEERASIAHRLTHRALEIVPYVLRVANDTPVPSAGCLWLPHRDWADYAMPTPLANGLADWVA</sequence>
<dbReference type="GO" id="GO:0035485">
    <property type="term" value="F:adenine/guanine mispair binding"/>
    <property type="evidence" value="ECO:0007669"/>
    <property type="project" value="TreeGrafter"/>
</dbReference>
<reference evidence="16 17" key="1">
    <citation type="submission" date="2011-04" db="EMBL/GenBank/DDBJ databases">
        <authorList>
            <person name="Muzny D."/>
            <person name="Qin X."/>
            <person name="Deng J."/>
            <person name="Jiang H."/>
            <person name="Liu Y."/>
            <person name="Qu J."/>
            <person name="Song X.-Z."/>
            <person name="Zhang L."/>
            <person name="Thornton R."/>
            <person name="Coyle M."/>
            <person name="Francisco L."/>
            <person name="Jackson L."/>
            <person name="Javaid M."/>
            <person name="Korchina V."/>
            <person name="Kovar C."/>
            <person name="Mata R."/>
            <person name="Mathew T."/>
            <person name="Ngo R."/>
            <person name="Nguyen L."/>
            <person name="Nguyen N."/>
            <person name="Okwuonu G."/>
            <person name="Ongeri F."/>
            <person name="Pham C."/>
            <person name="Simmons D."/>
            <person name="Wilczek-Boney K."/>
            <person name="Hale W."/>
            <person name="Jakkamsetti A."/>
            <person name="Pham P."/>
            <person name="Ruth R."/>
            <person name="San Lucas F."/>
            <person name="Warren J."/>
            <person name="Zhang J."/>
            <person name="Zhao Z."/>
            <person name="Zhou C."/>
            <person name="Zhu D."/>
            <person name="Lee S."/>
            <person name="Bess C."/>
            <person name="Blankenburg K."/>
            <person name="Forbes L."/>
            <person name="Fu Q."/>
            <person name="Gubbala S."/>
            <person name="Hirani K."/>
            <person name="Jayaseelan J.C."/>
            <person name="Lara F."/>
            <person name="Munidasa M."/>
            <person name="Palculict T."/>
            <person name="Patil S."/>
            <person name="Pu L.-L."/>
            <person name="Saada N."/>
            <person name="Tang L."/>
            <person name="Weissenberger G."/>
            <person name="Zhu Y."/>
            <person name="Hemphill L."/>
            <person name="Shang Y."/>
            <person name="Youmans B."/>
            <person name="Ayvaz T."/>
            <person name="Ross M."/>
            <person name="Santibanez J."/>
            <person name="Aqrawi P."/>
            <person name="Gross S."/>
            <person name="Joshi V."/>
            <person name="Fowler G."/>
            <person name="Nazareth L."/>
            <person name="Reid J."/>
            <person name="Worley K."/>
            <person name="Petrosino J."/>
            <person name="Highlander S."/>
            <person name="Gibbs R."/>
        </authorList>
    </citation>
    <scope>NUCLEOTIDE SEQUENCE [LARGE SCALE GENOMIC DNA]</scope>
    <source>
        <strain evidence="16 17">ATCC 23330</strain>
    </source>
</reference>
<dbReference type="InterPro" id="IPR029119">
    <property type="entry name" value="MutY_C"/>
</dbReference>
<dbReference type="GO" id="GO:0006284">
    <property type="term" value="P:base-excision repair"/>
    <property type="evidence" value="ECO:0007669"/>
    <property type="project" value="UniProtKB-UniRule"/>
</dbReference>
<dbReference type="Gene3D" id="1.10.1670.10">
    <property type="entry name" value="Helix-hairpin-Helix base-excision DNA repair enzymes (C-terminal)"/>
    <property type="match status" value="1"/>
</dbReference>
<evidence type="ECO:0000256" key="4">
    <source>
        <dbReference type="ARBA" id="ARBA00012045"/>
    </source>
</evidence>
<comment type="caution">
    <text evidence="16">The sequence shown here is derived from an EMBL/GenBank/DDBJ whole genome shotgun (WGS) entry which is preliminary data.</text>
</comment>
<dbReference type="GO" id="GO:0000701">
    <property type="term" value="F:purine-specific mismatch base pair DNA N-glycosylase activity"/>
    <property type="evidence" value="ECO:0007669"/>
    <property type="project" value="UniProtKB-EC"/>
</dbReference>
<comment type="cofactor">
    <cofactor evidence="14">
        <name>[4Fe-4S] cluster</name>
        <dbReference type="ChEBI" id="CHEBI:49883"/>
    </cofactor>
    <text evidence="14">Binds 1 [4Fe-4S] cluster.</text>
</comment>
<dbReference type="HOGENOM" id="CLU_012862_0_2_4"/>